<dbReference type="Gene3D" id="3.30.420.10">
    <property type="entry name" value="Ribonuclease H-like superfamily/Ribonuclease H"/>
    <property type="match status" value="1"/>
</dbReference>
<name>A0A8C9T0I2_SCLFO</name>
<dbReference type="Ensembl" id="ENSSFOT00015060329.1">
    <property type="protein sequence ID" value="ENSSFOP00015044319.1"/>
    <property type="gene ID" value="ENSSFOG00015025105.1"/>
</dbReference>
<dbReference type="GeneTree" id="ENSGT01150000287320"/>
<reference evidence="1 2" key="1">
    <citation type="submission" date="2019-04" db="EMBL/GenBank/DDBJ databases">
        <authorList>
            <consortium name="Wellcome Sanger Institute Data Sharing"/>
        </authorList>
    </citation>
    <scope>NUCLEOTIDE SEQUENCE [LARGE SCALE GENOMIC DNA]</scope>
</reference>
<protein>
    <submittedName>
        <fullName evidence="1">Uncharacterized protein</fullName>
    </submittedName>
</protein>
<accession>A0A8C9T0I2</accession>
<reference evidence="1" key="3">
    <citation type="submission" date="2025-09" db="UniProtKB">
        <authorList>
            <consortium name="Ensembl"/>
        </authorList>
    </citation>
    <scope>IDENTIFICATION</scope>
</reference>
<keyword evidence="2" id="KW-1185">Reference proteome</keyword>
<dbReference type="GO" id="GO:0003676">
    <property type="term" value="F:nucleic acid binding"/>
    <property type="evidence" value="ECO:0007669"/>
    <property type="project" value="InterPro"/>
</dbReference>
<sequence length="101" mass="10918">MAEHIITHLEFAKRHRTLRFSGLMKPRFNCLASILSIMSGLKPGTAHHLHSTIPEVKHGGGSIMLWSCFSVAGARRRVRVKGKLNGTALSTSLSGPASAQT</sequence>
<evidence type="ECO:0000313" key="1">
    <source>
        <dbReference type="Ensembl" id="ENSSFOP00015044319.1"/>
    </source>
</evidence>
<reference evidence="1" key="2">
    <citation type="submission" date="2025-08" db="UniProtKB">
        <authorList>
            <consortium name="Ensembl"/>
        </authorList>
    </citation>
    <scope>IDENTIFICATION</scope>
</reference>
<organism evidence="1 2">
    <name type="scientific">Scleropages formosus</name>
    <name type="common">Asian bonytongue</name>
    <name type="synonym">Osteoglossum formosum</name>
    <dbReference type="NCBI Taxonomy" id="113540"/>
    <lineage>
        <taxon>Eukaryota</taxon>
        <taxon>Metazoa</taxon>
        <taxon>Chordata</taxon>
        <taxon>Craniata</taxon>
        <taxon>Vertebrata</taxon>
        <taxon>Euteleostomi</taxon>
        <taxon>Actinopterygii</taxon>
        <taxon>Neopterygii</taxon>
        <taxon>Teleostei</taxon>
        <taxon>Osteoglossocephala</taxon>
        <taxon>Osteoglossomorpha</taxon>
        <taxon>Osteoglossiformes</taxon>
        <taxon>Osteoglossidae</taxon>
        <taxon>Scleropages</taxon>
    </lineage>
</organism>
<dbReference type="OrthoDB" id="3263820at2759"/>
<dbReference type="Proteomes" id="UP000694397">
    <property type="component" value="Chromosome 1"/>
</dbReference>
<dbReference type="AlphaFoldDB" id="A0A8C9T0I2"/>
<proteinExistence type="predicted"/>
<dbReference type="InterPro" id="IPR036397">
    <property type="entry name" value="RNaseH_sf"/>
</dbReference>
<evidence type="ECO:0000313" key="2">
    <source>
        <dbReference type="Proteomes" id="UP000694397"/>
    </source>
</evidence>